<dbReference type="Proteomes" id="UP000224634">
    <property type="component" value="Unassembled WGS sequence"/>
</dbReference>
<evidence type="ECO:0000313" key="8">
    <source>
        <dbReference type="EMBL" id="PGH21577.1"/>
    </source>
</evidence>
<evidence type="ECO:0000256" key="4">
    <source>
        <dbReference type="ARBA" id="ARBA00023136"/>
    </source>
</evidence>
<dbReference type="Pfam" id="PF20649">
    <property type="entry name" value="COG5_C"/>
    <property type="match status" value="1"/>
</dbReference>
<dbReference type="PANTHER" id="PTHR13228:SF3">
    <property type="entry name" value="CONSERVED OLIGOMERIC GOLGI COMPLEX SUBUNIT 5"/>
    <property type="match status" value="1"/>
</dbReference>
<dbReference type="STRING" id="1447883.A0A2B7YLT0"/>
<evidence type="ECO:0000256" key="3">
    <source>
        <dbReference type="ARBA" id="ARBA00023034"/>
    </source>
</evidence>
<keyword evidence="4" id="KW-0472">Membrane</keyword>
<protein>
    <recommendedName>
        <fullName evidence="2">Conserved oligomeric Golgi complex subunit 5</fullName>
    </recommendedName>
</protein>
<reference evidence="8 9" key="1">
    <citation type="submission" date="2017-10" db="EMBL/GenBank/DDBJ databases">
        <title>Comparative genomics in systemic dimorphic fungi from Ajellomycetaceae.</title>
        <authorList>
            <person name="Munoz J.F."/>
            <person name="Mcewen J.G."/>
            <person name="Clay O.K."/>
            <person name="Cuomo C.A."/>
        </authorList>
    </citation>
    <scope>NUCLEOTIDE SEQUENCE [LARGE SCALE GENOMIC DNA]</scope>
    <source>
        <strain evidence="8 9">UAMH7299</strain>
    </source>
</reference>
<dbReference type="InterPro" id="IPR048485">
    <property type="entry name" value="COG5_helical"/>
</dbReference>
<feature type="domain" description="Conserved oligomeric Golgi complex subunit 5 helical" evidence="7">
    <location>
        <begin position="240"/>
        <end position="448"/>
    </location>
</feature>
<dbReference type="PANTHER" id="PTHR13228">
    <property type="entry name" value="CONSERVED OLIGOMERIC GOLGI COMPLEX COMPONENT 5"/>
    <property type="match status" value="1"/>
</dbReference>
<feature type="domain" description="Conserved oligomeric Golgi complex subunit 5 N-terminal" evidence="6">
    <location>
        <begin position="12"/>
        <end position="144"/>
    </location>
</feature>
<evidence type="ECO:0000256" key="5">
    <source>
        <dbReference type="SAM" id="MobiDB-lite"/>
    </source>
</evidence>
<dbReference type="AlphaFoldDB" id="A0A2B7YLT0"/>
<dbReference type="Pfam" id="PF10392">
    <property type="entry name" value="COG5_N"/>
    <property type="match status" value="1"/>
</dbReference>
<dbReference type="GO" id="GO:0000139">
    <property type="term" value="C:Golgi membrane"/>
    <property type="evidence" value="ECO:0007669"/>
    <property type="project" value="UniProtKB-SubCell"/>
</dbReference>
<feature type="region of interest" description="Disordered" evidence="5">
    <location>
        <begin position="360"/>
        <end position="382"/>
    </location>
</feature>
<evidence type="ECO:0000256" key="1">
    <source>
        <dbReference type="ARBA" id="ARBA00004395"/>
    </source>
</evidence>
<dbReference type="GO" id="GO:0006891">
    <property type="term" value="P:intra-Golgi vesicle-mediated transport"/>
    <property type="evidence" value="ECO:0007669"/>
    <property type="project" value="InterPro"/>
</dbReference>
<keyword evidence="9" id="KW-1185">Reference proteome</keyword>
<organism evidence="8 9">
    <name type="scientific">Polytolypa hystricis (strain UAMH7299)</name>
    <dbReference type="NCBI Taxonomy" id="1447883"/>
    <lineage>
        <taxon>Eukaryota</taxon>
        <taxon>Fungi</taxon>
        <taxon>Dikarya</taxon>
        <taxon>Ascomycota</taxon>
        <taxon>Pezizomycotina</taxon>
        <taxon>Eurotiomycetes</taxon>
        <taxon>Eurotiomycetidae</taxon>
        <taxon>Onygenales</taxon>
        <taxon>Onygenales incertae sedis</taxon>
        <taxon>Polytolypa</taxon>
    </lineage>
</organism>
<evidence type="ECO:0000259" key="7">
    <source>
        <dbReference type="Pfam" id="PF20649"/>
    </source>
</evidence>
<keyword evidence="3" id="KW-0333">Golgi apparatus</keyword>
<comment type="subcellular location">
    <subcellularLocation>
        <location evidence="1">Golgi apparatus membrane</location>
        <topology evidence="1">Peripheral membrane protein</topology>
    </subcellularLocation>
</comment>
<dbReference type="EMBL" id="PDNA01000033">
    <property type="protein sequence ID" value="PGH21577.1"/>
    <property type="molecule type" value="Genomic_DNA"/>
</dbReference>
<evidence type="ECO:0000259" key="6">
    <source>
        <dbReference type="Pfam" id="PF10392"/>
    </source>
</evidence>
<evidence type="ECO:0000256" key="2">
    <source>
        <dbReference type="ARBA" id="ARBA00020974"/>
    </source>
</evidence>
<feature type="compositionally biased region" description="Polar residues" evidence="5">
    <location>
        <begin position="372"/>
        <end position="382"/>
    </location>
</feature>
<dbReference type="OrthoDB" id="18786at2759"/>
<feature type="compositionally biased region" description="Low complexity" evidence="5">
    <location>
        <begin position="361"/>
        <end position="371"/>
    </location>
</feature>
<dbReference type="GO" id="GO:0017119">
    <property type="term" value="C:Golgi transport complex"/>
    <property type="evidence" value="ECO:0007669"/>
    <property type="project" value="InterPro"/>
</dbReference>
<comment type="caution">
    <text evidence="8">The sequence shown here is derived from an EMBL/GenBank/DDBJ whole genome shotgun (WGS) entry which is preliminary data.</text>
</comment>
<dbReference type="InterPro" id="IPR049176">
    <property type="entry name" value="COG5_N"/>
</dbReference>
<dbReference type="InterPro" id="IPR019465">
    <property type="entry name" value="Cog5"/>
</dbReference>
<proteinExistence type="predicted"/>
<name>A0A2B7YLT0_POLH7</name>
<gene>
    <name evidence="8" type="ORF">AJ80_03137</name>
</gene>
<accession>A0A2B7YLT0</accession>
<evidence type="ECO:0000313" key="9">
    <source>
        <dbReference type="Proteomes" id="UP000224634"/>
    </source>
</evidence>
<sequence>MAESEPSYIDYEAFLDPSFSPASFANTLVTSTNNASDTPLDLSTPLSRVLFDIQEVDTHIHTLTTKSALPLLAHTRDQTDAGQQVLQAVEAQVTALTEGYRRLEKDVLKRWESAEEIRGAAERSWATVRLARAVGRCLVLGRQLEGQLLELTGRAVGTAGGGALVAMKEDHRALVRASNTLLMLRRMFITTDDGEEGFGLDRVKVIRTLRSDLVTPAENTIKARAQQIVNKFSLSTLSMDAGSVGATVGQSQAASAAASTFAQAEDAKARVVSAITALYLLSPTPKTTIPVFEFQPELLLAALKGYIHTSLTSSLATLIRGLSMLPSLDRSLQEVSSRCQNLVALEALLETLKPPVHPFLSHSSASQSADSETTPDSHLSTSGYRLQTKNNLLQPLLQALDTSSLPSYFWRSLASALSSKVQEIINRGGVSARTLRTNRDRLREGIRECVLKGSQMPSNSVIRSGPTMGANTHVVVGNWEREAAVMVGSITGALGK</sequence>